<proteinExistence type="predicted"/>
<name>A0A2C6VE03_9STAP</name>
<keyword evidence="6" id="KW-0406">Ion transport</keyword>
<keyword evidence="3" id="KW-1003">Cell membrane</keyword>
<evidence type="ECO:0000256" key="3">
    <source>
        <dbReference type="ARBA" id="ARBA00022475"/>
    </source>
</evidence>
<reference evidence="9" key="3">
    <citation type="submission" date="2017-10" db="EMBL/GenBank/DDBJ databases">
        <authorList>
            <person name="Vrbovska V."/>
            <person name="Kovarovic V."/>
            <person name="Indrakova A."/>
        </authorList>
    </citation>
    <scope>NUCLEOTIDE SEQUENCE</scope>
    <source>
        <strain evidence="9">CCM 8730</strain>
    </source>
</reference>
<keyword evidence="12" id="KW-1185">Reference proteome</keyword>
<gene>
    <name evidence="9" type="ORF">BTJ66_12895</name>
    <name evidence="10" type="ORF">MNY58_12920</name>
</gene>
<dbReference type="RefSeq" id="WP_099091344.1">
    <property type="nucleotide sequence ID" value="NZ_CP093217.1"/>
</dbReference>
<dbReference type="Proteomes" id="UP001056588">
    <property type="component" value="Chromosome"/>
</dbReference>
<feature type="transmembrane region" description="Helical" evidence="8">
    <location>
        <begin position="117"/>
        <end position="141"/>
    </location>
</feature>
<evidence type="ECO:0000313" key="12">
    <source>
        <dbReference type="Proteomes" id="UP001056588"/>
    </source>
</evidence>
<dbReference type="GO" id="GO:0008324">
    <property type="term" value="F:monoatomic cation transmembrane transporter activity"/>
    <property type="evidence" value="ECO:0007669"/>
    <property type="project" value="InterPro"/>
</dbReference>
<dbReference type="OrthoDB" id="9810952at2"/>
<protein>
    <submittedName>
        <fullName evidence="9">Potassium transporter KtrB</fullName>
    </submittedName>
    <submittedName>
        <fullName evidence="10">TrkH family potassium uptake protein</fullName>
    </submittedName>
</protein>
<evidence type="ECO:0000313" key="10">
    <source>
        <dbReference type="EMBL" id="UQW81439.1"/>
    </source>
</evidence>
<dbReference type="InterPro" id="IPR003445">
    <property type="entry name" value="Cat_transpt"/>
</dbReference>
<feature type="transmembrane region" description="Helical" evidence="8">
    <location>
        <begin position="153"/>
        <end position="172"/>
    </location>
</feature>
<comment type="subcellular location">
    <subcellularLocation>
        <location evidence="1">Cell membrane</location>
        <topology evidence="1">Multi-pass membrane protein</topology>
    </subcellularLocation>
</comment>
<feature type="transmembrane region" description="Helical" evidence="8">
    <location>
        <begin position="397"/>
        <end position="418"/>
    </location>
</feature>
<reference evidence="11" key="2">
    <citation type="submission" date="2017-10" db="EMBL/GenBank/DDBJ databases">
        <title>Staphylococcus edaphicus sp. nov., isolated in Antarctica, harbouring mecC gene and genomic islands essential in adaptation to extreme environment.</title>
        <authorList>
            <person name="Pantucek R."/>
            <person name="Sedlacek I."/>
            <person name="Indrakova A."/>
            <person name="Vrbovska V."/>
            <person name="Maslanova I."/>
            <person name="Kovarovic V."/>
            <person name="Svec P."/>
            <person name="Kralova S."/>
            <person name="Kristofova L."/>
            <person name="Keklakova J."/>
            <person name="Petras P."/>
            <person name="Doskar J."/>
        </authorList>
    </citation>
    <scope>NUCLEOTIDE SEQUENCE [LARGE SCALE GENOMIC DNA]</scope>
    <source>
        <strain evidence="11">CCM 5085</strain>
    </source>
</reference>
<dbReference type="Pfam" id="PF02386">
    <property type="entry name" value="TrkH"/>
    <property type="match status" value="1"/>
</dbReference>
<dbReference type="GO" id="GO:0005886">
    <property type="term" value="C:plasma membrane"/>
    <property type="evidence" value="ECO:0007669"/>
    <property type="project" value="UniProtKB-SubCell"/>
</dbReference>
<evidence type="ECO:0000256" key="8">
    <source>
        <dbReference type="SAM" id="Phobius"/>
    </source>
</evidence>
<feature type="transmembrane region" description="Helical" evidence="8">
    <location>
        <begin position="184"/>
        <end position="209"/>
    </location>
</feature>
<keyword evidence="4 8" id="KW-0812">Transmembrane</keyword>
<dbReference type="AlphaFoldDB" id="A0A2C6VE03"/>
<dbReference type="GO" id="GO:0030001">
    <property type="term" value="P:metal ion transport"/>
    <property type="evidence" value="ECO:0007669"/>
    <property type="project" value="UniProtKB-ARBA"/>
</dbReference>
<keyword evidence="2" id="KW-0813">Transport</keyword>
<evidence type="ECO:0000313" key="11">
    <source>
        <dbReference type="Proteomes" id="UP000223828"/>
    </source>
</evidence>
<reference evidence="9" key="1">
    <citation type="journal article" date="2017" name="Appl. Environ. Microbiol.">
        <title>Staphylococcus edaphicus sp. nov., isolated in Antarctica, harbours mecC gene and genomic islands with suspected role in adaptation to extreme environment.</title>
        <authorList>
            <person name="Pantucek R."/>
            <person name="Sedlacek I."/>
            <person name="Indrakova A."/>
            <person name="Vrbovska V."/>
            <person name="Maslanova I."/>
            <person name="Kovarovic V."/>
            <person name="Svec P."/>
            <person name="Kralova S."/>
            <person name="Kristofova L."/>
            <person name="Keklakova J."/>
            <person name="Petras P."/>
            <person name="Doskar J."/>
        </authorList>
    </citation>
    <scope>NUCLEOTIDE SEQUENCE</scope>
    <source>
        <strain evidence="9">CCM 8730</strain>
    </source>
</reference>
<accession>A0A2C6VE03</accession>
<feature type="transmembrane region" description="Helical" evidence="8">
    <location>
        <begin position="367"/>
        <end position="385"/>
    </location>
</feature>
<evidence type="ECO:0000256" key="1">
    <source>
        <dbReference type="ARBA" id="ARBA00004651"/>
    </source>
</evidence>
<evidence type="ECO:0000256" key="6">
    <source>
        <dbReference type="ARBA" id="ARBA00023065"/>
    </source>
</evidence>
<feature type="transmembrane region" description="Helical" evidence="8">
    <location>
        <begin position="221"/>
        <end position="240"/>
    </location>
</feature>
<dbReference type="EMBL" id="MRZN01000031">
    <property type="protein sequence ID" value="PHK48561.1"/>
    <property type="molecule type" value="Genomic_DNA"/>
</dbReference>
<organism evidence="9 11">
    <name type="scientific">Staphylococcus edaphicus</name>
    <dbReference type="NCBI Taxonomy" id="1955013"/>
    <lineage>
        <taxon>Bacteria</taxon>
        <taxon>Bacillati</taxon>
        <taxon>Bacillota</taxon>
        <taxon>Bacilli</taxon>
        <taxon>Bacillales</taxon>
        <taxon>Staphylococcaceae</taxon>
        <taxon>Staphylococcus</taxon>
    </lineage>
</organism>
<evidence type="ECO:0000256" key="7">
    <source>
        <dbReference type="ARBA" id="ARBA00023136"/>
    </source>
</evidence>
<dbReference type="Proteomes" id="UP000223828">
    <property type="component" value="Unassembled WGS sequence"/>
</dbReference>
<keyword evidence="5 8" id="KW-1133">Transmembrane helix</keyword>
<feature type="transmembrane region" description="Helical" evidence="8">
    <location>
        <begin position="336"/>
        <end position="361"/>
    </location>
</feature>
<keyword evidence="7 8" id="KW-0472">Membrane</keyword>
<evidence type="ECO:0000256" key="5">
    <source>
        <dbReference type="ARBA" id="ARBA00022989"/>
    </source>
</evidence>
<feature type="transmembrane region" description="Helical" evidence="8">
    <location>
        <begin position="9"/>
        <end position="30"/>
    </location>
</feature>
<sequence>MNILNKPLYFYLLLFITTTLIGSILLYLPITGKRPIEFVDAFFIASSAFTVTGLATIDVSSQFNWLGDTIIMVLIQIGGLGIVTVTLLTFILINKKISIKNRYLVMAMWNIDSPGGIIRLILQFVLYSVVTEVVGALCIALSFIPKYGLYKGTFLSIFTSVSAFNNAGFALFKDNLMSTVNDPIITISVPLLIIMGGIGPLVFFDMVISQKLIKLKLHSKIVLSSSLILIAVGTILFFILDYQSSLNHLSLTEKLGASFFQSVTTRTAGFNTVDIGQISSPTAMVMMLLMFIGGGPISAAGGIKVTSFVLTLLFIKITLRNETHPSIFKKTIPERTLKIAVTITLLATVFVLSVSFILSMLNAQTPYTTILFEVISAFGTVGLSMDFTTVYGTATKIIIIVTMLIGKIGILTFIQLFITEKKQLFHYAKDNVHL</sequence>
<dbReference type="PANTHER" id="PTHR32024">
    <property type="entry name" value="TRK SYSTEM POTASSIUM UPTAKE PROTEIN TRKG-RELATED"/>
    <property type="match status" value="1"/>
</dbReference>
<evidence type="ECO:0000256" key="2">
    <source>
        <dbReference type="ARBA" id="ARBA00022448"/>
    </source>
</evidence>
<feature type="transmembrane region" description="Helical" evidence="8">
    <location>
        <begin position="36"/>
        <end position="57"/>
    </location>
</feature>
<evidence type="ECO:0000313" key="9">
    <source>
        <dbReference type="EMBL" id="PHK48561.1"/>
    </source>
</evidence>
<reference evidence="10" key="4">
    <citation type="submission" date="2022-03" db="EMBL/GenBank/DDBJ databases">
        <title>Complete Genome Sequence of Staphylococcus edaphicus strain CCM 8731.</title>
        <authorList>
            <person name="Rimmer C.O."/>
            <person name="Thomas J.C."/>
        </authorList>
    </citation>
    <scope>NUCLEOTIDE SEQUENCE</scope>
    <source>
        <strain evidence="10">CCM 8731</strain>
    </source>
</reference>
<feature type="transmembrane region" description="Helical" evidence="8">
    <location>
        <begin position="288"/>
        <end position="315"/>
    </location>
</feature>
<dbReference type="EMBL" id="CP093217">
    <property type="protein sequence ID" value="UQW81439.1"/>
    <property type="molecule type" value="Genomic_DNA"/>
</dbReference>
<evidence type="ECO:0000256" key="4">
    <source>
        <dbReference type="ARBA" id="ARBA00022692"/>
    </source>
</evidence>
<dbReference type="PANTHER" id="PTHR32024:SF1">
    <property type="entry name" value="KTR SYSTEM POTASSIUM UPTAKE PROTEIN B"/>
    <property type="match status" value="1"/>
</dbReference>
<feature type="transmembrane region" description="Helical" evidence="8">
    <location>
        <begin position="69"/>
        <end position="93"/>
    </location>
</feature>